<evidence type="ECO:0000256" key="1">
    <source>
        <dbReference type="SAM" id="MobiDB-lite"/>
    </source>
</evidence>
<evidence type="ECO:0000313" key="3">
    <source>
        <dbReference type="EMBL" id="TWT66834.1"/>
    </source>
</evidence>
<comment type="caution">
    <text evidence="3">The sequence shown here is derived from an EMBL/GenBank/DDBJ whole genome shotgun (WGS) entry which is preliminary data.</text>
</comment>
<keyword evidence="2" id="KW-0732">Signal</keyword>
<evidence type="ECO:0008006" key="5">
    <source>
        <dbReference type="Google" id="ProtNLM"/>
    </source>
</evidence>
<feature type="compositionally biased region" description="Basic and acidic residues" evidence="1">
    <location>
        <begin position="84"/>
        <end position="101"/>
    </location>
</feature>
<feature type="compositionally biased region" description="Gly residues" evidence="1">
    <location>
        <begin position="226"/>
        <end position="246"/>
    </location>
</feature>
<sequence precursor="true">MRNMMIALTAVLVVALAATDVMAQGRGGRGGGFGGRGGGGGQMGAIRLLSVEKVAQEIGLTDEQSAEIREFAQEQRGSRPQRGNFRDMTDEERQKMRDERAAQQTEQQKAETEKLAKILDEGQLKRLEEIKLQIQGAGALLVADVQSKLGLSSETVSALEKAAAKNREEMMSLFRSGDRDGFREKATEMRASMEKEMLGLLTSTEQEQFTAMQGEKLDVSMQDLMGGRGQGGQNARGNRGNRGQGGRPQRDGGSELE</sequence>
<name>A0A5C5XVB8_9BACT</name>
<proteinExistence type="predicted"/>
<feature type="compositionally biased region" description="Basic and acidic residues" evidence="1">
    <location>
        <begin position="248"/>
        <end position="257"/>
    </location>
</feature>
<reference evidence="3 4" key="1">
    <citation type="submission" date="2019-02" db="EMBL/GenBank/DDBJ databases">
        <title>Deep-cultivation of Planctomycetes and their phenomic and genomic characterization uncovers novel biology.</title>
        <authorList>
            <person name="Wiegand S."/>
            <person name="Jogler M."/>
            <person name="Boedeker C."/>
            <person name="Pinto D."/>
            <person name="Vollmers J."/>
            <person name="Rivas-Marin E."/>
            <person name="Kohn T."/>
            <person name="Peeters S.H."/>
            <person name="Heuer A."/>
            <person name="Rast P."/>
            <person name="Oberbeckmann S."/>
            <person name="Bunk B."/>
            <person name="Jeske O."/>
            <person name="Meyerdierks A."/>
            <person name="Storesund J.E."/>
            <person name="Kallscheuer N."/>
            <person name="Luecker S."/>
            <person name="Lage O.M."/>
            <person name="Pohl T."/>
            <person name="Merkel B.J."/>
            <person name="Hornburger P."/>
            <person name="Mueller R.-W."/>
            <person name="Bruemmer F."/>
            <person name="Labrenz M."/>
            <person name="Spormann A.M."/>
            <person name="Op Den Camp H."/>
            <person name="Overmann J."/>
            <person name="Amann R."/>
            <person name="Jetten M.S.M."/>
            <person name="Mascher T."/>
            <person name="Medema M.H."/>
            <person name="Devos D.P."/>
            <person name="Kaster A.-K."/>
            <person name="Ovreas L."/>
            <person name="Rohde M."/>
            <person name="Galperin M.Y."/>
            <person name="Jogler C."/>
        </authorList>
    </citation>
    <scope>NUCLEOTIDE SEQUENCE [LARGE SCALE GENOMIC DNA]</scope>
    <source>
        <strain evidence="3 4">Pla123a</strain>
    </source>
</reference>
<evidence type="ECO:0000256" key="2">
    <source>
        <dbReference type="SAM" id="SignalP"/>
    </source>
</evidence>
<organism evidence="3 4">
    <name type="scientific">Posidoniimonas polymericola</name>
    <dbReference type="NCBI Taxonomy" id="2528002"/>
    <lineage>
        <taxon>Bacteria</taxon>
        <taxon>Pseudomonadati</taxon>
        <taxon>Planctomycetota</taxon>
        <taxon>Planctomycetia</taxon>
        <taxon>Pirellulales</taxon>
        <taxon>Lacipirellulaceae</taxon>
        <taxon>Posidoniimonas</taxon>
    </lineage>
</organism>
<dbReference type="OrthoDB" id="269290at2"/>
<feature type="chain" id="PRO_5023094966" description="Periplasmic repressor CpxP" evidence="2">
    <location>
        <begin position="24"/>
        <end position="257"/>
    </location>
</feature>
<evidence type="ECO:0000313" key="4">
    <source>
        <dbReference type="Proteomes" id="UP000318478"/>
    </source>
</evidence>
<dbReference type="EMBL" id="SJPO01000014">
    <property type="protein sequence ID" value="TWT66834.1"/>
    <property type="molecule type" value="Genomic_DNA"/>
</dbReference>
<feature type="region of interest" description="Disordered" evidence="1">
    <location>
        <begin position="72"/>
        <end position="109"/>
    </location>
</feature>
<keyword evidence="4" id="KW-1185">Reference proteome</keyword>
<accession>A0A5C5XVB8</accession>
<dbReference type="RefSeq" id="WP_146591207.1">
    <property type="nucleotide sequence ID" value="NZ_SJPO01000014.1"/>
</dbReference>
<dbReference type="AlphaFoldDB" id="A0A5C5XVB8"/>
<protein>
    <recommendedName>
        <fullName evidence="5">Periplasmic repressor CpxP</fullName>
    </recommendedName>
</protein>
<gene>
    <name evidence="3" type="ORF">Pla123a_45320</name>
</gene>
<feature type="region of interest" description="Disordered" evidence="1">
    <location>
        <begin position="212"/>
        <end position="257"/>
    </location>
</feature>
<dbReference type="Proteomes" id="UP000318478">
    <property type="component" value="Unassembled WGS sequence"/>
</dbReference>
<feature type="signal peptide" evidence="2">
    <location>
        <begin position="1"/>
        <end position="23"/>
    </location>
</feature>